<dbReference type="PANTHER" id="PTHR26453">
    <property type="entry name" value="OLFACTORY RECEPTOR"/>
    <property type="match status" value="1"/>
</dbReference>
<comment type="subcellular location">
    <subcellularLocation>
        <location evidence="1 12">Cell membrane</location>
        <topology evidence="1 12">Multi-pass membrane protein</topology>
    </subcellularLocation>
</comment>
<evidence type="ECO:0000256" key="12">
    <source>
        <dbReference type="RuleBase" id="RU363047"/>
    </source>
</evidence>
<feature type="transmembrane region" description="Helical" evidence="12">
    <location>
        <begin position="136"/>
        <end position="154"/>
    </location>
</feature>
<evidence type="ECO:0000256" key="9">
    <source>
        <dbReference type="ARBA" id="ARBA00023170"/>
    </source>
</evidence>
<feature type="transmembrane region" description="Helical" evidence="12">
    <location>
        <begin position="193"/>
        <end position="221"/>
    </location>
</feature>
<name>A0A8C9PT37_SPEDA</name>
<dbReference type="CDD" id="cd15421">
    <property type="entry name" value="7tmA_OR2T-like"/>
    <property type="match status" value="1"/>
</dbReference>
<evidence type="ECO:0000256" key="7">
    <source>
        <dbReference type="ARBA" id="ARBA00023040"/>
    </source>
</evidence>
<keyword evidence="4 11" id="KW-0812">Transmembrane</keyword>
<keyword evidence="9 11" id="KW-0675">Receptor</keyword>
<feature type="transmembrane region" description="Helical" evidence="12">
    <location>
        <begin position="22"/>
        <end position="44"/>
    </location>
</feature>
<dbReference type="GO" id="GO:0004984">
    <property type="term" value="F:olfactory receptor activity"/>
    <property type="evidence" value="ECO:0007669"/>
    <property type="project" value="InterPro"/>
</dbReference>
<evidence type="ECO:0000256" key="6">
    <source>
        <dbReference type="ARBA" id="ARBA00022989"/>
    </source>
</evidence>
<keyword evidence="5 12" id="KW-0552">Olfaction</keyword>
<dbReference type="SUPFAM" id="SSF81321">
    <property type="entry name" value="Family A G protein-coupled receptor-like"/>
    <property type="match status" value="1"/>
</dbReference>
<dbReference type="Pfam" id="PF13853">
    <property type="entry name" value="7tm_4"/>
    <property type="match status" value="1"/>
</dbReference>
<dbReference type="InterPro" id="IPR017452">
    <property type="entry name" value="GPCR_Rhodpsn_7TM"/>
</dbReference>
<evidence type="ECO:0000256" key="11">
    <source>
        <dbReference type="RuleBase" id="RU000688"/>
    </source>
</evidence>
<dbReference type="Gene3D" id="1.20.1070.10">
    <property type="entry name" value="Rhodopsin 7-helix transmembrane proteins"/>
    <property type="match status" value="1"/>
</dbReference>
<feature type="transmembrane region" description="Helical" evidence="12">
    <location>
        <begin position="56"/>
        <end position="74"/>
    </location>
</feature>
<dbReference type="AlphaFoldDB" id="A0A8C9PT37"/>
<comment type="similarity">
    <text evidence="11">Belongs to the G-protein coupled receptor 1 family.</text>
</comment>
<protein>
    <recommendedName>
        <fullName evidence="12">Olfactory receptor</fullName>
    </recommendedName>
</protein>
<keyword evidence="8 12" id="KW-0472">Membrane</keyword>
<dbReference type="GO" id="GO:0005886">
    <property type="term" value="C:plasma membrane"/>
    <property type="evidence" value="ECO:0007669"/>
    <property type="project" value="UniProtKB-SubCell"/>
</dbReference>
<evidence type="ECO:0000256" key="8">
    <source>
        <dbReference type="ARBA" id="ARBA00023136"/>
    </source>
</evidence>
<feature type="domain" description="G-protein coupled receptors family 1 profile" evidence="13">
    <location>
        <begin position="37"/>
        <end position="286"/>
    </location>
</feature>
<evidence type="ECO:0000256" key="3">
    <source>
        <dbReference type="ARBA" id="ARBA00022606"/>
    </source>
</evidence>
<keyword evidence="10 11" id="KW-0807">Transducer</keyword>
<dbReference type="InterPro" id="IPR000276">
    <property type="entry name" value="GPCR_Rhodpsn"/>
</dbReference>
<dbReference type="Proteomes" id="UP000694422">
    <property type="component" value="Unplaced"/>
</dbReference>
<keyword evidence="7 11" id="KW-0297">G-protein coupled receptor</keyword>
<accession>A0A8C9PT37</accession>
<evidence type="ECO:0000259" key="13">
    <source>
        <dbReference type="PROSITE" id="PS50262"/>
    </source>
</evidence>
<evidence type="ECO:0000256" key="1">
    <source>
        <dbReference type="ARBA" id="ARBA00004651"/>
    </source>
</evidence>
<feature type="transmembrane region" description="Helical" evidence="12">
    <location>
        <begin position="233"/>
        <end position="257"/>
    </location>
</feature>
<dbReference type="PROSITE" id="PS50262">
    <property type="entry name" value="G_PROTEIN_RECEP_F1_2"/>
    <property type="match status" value="1"/>
</dbReference>
<dbReference type="Ensembl" id="ENSSDAT00000013340.1">
    <property type="protein sequence ID" value="ENSSDAP00000011790.1"/>
    <property type="gene ID" value="ENSSDAG00000010631.1"/>
</dbReference>
<organism evidence="14 15">
    <name type="scientific">Spermophilus dauricus</name>
    <name type="common">Daurian ground squirrel</name>
    <dbReference type="NCBI Taxonomy" id="99837"/>
    <lineage>
        <taxon>Eukaryota</taxon>
        <taxon>Metazoa</taxon>
        <taxon>Chordata</taxon>
        <taxon>Craniata</taxon>
        <taxon>Vertebrata</taxon>
        <taxon>Euteleostomi</taxon>
        <taxon>Mammalia</taxon>
        <taxon>Eutheria</taxon>
        <taxon>Euarchontoglires</taxon>
        <taxon>Glires</taxon>
        <taxon>Rodentia</taxon>
        <taxon>Sciuromorpha</taxon>
        <taxon>Sciuridae</taxon>
        <taxon>Xerinae</taxon>
        <taxon>Marmotini</taxon>
        <taxon>Spermophilus</taxon>
    </lineage>
</organism>
<feature type="transmembrane region" description="Helical" evidence="12">
    <location>
        <begin position="94"/>
        <end position="116"/>
    </location>
</feature>
<evidence type="ECO:0000256" key="5">
    <source>
        <dbReference type="ARBA" id="ARBA00022725"/>
    </source>
</evidence>
<reference evidence="14" key="1">
    <citation type="submission" date="2025-08" db="UniProtKB">
        <authorList>
            <consortium name="Ensembl"/>
        </authorList>
    </citation>
    <scope>IDENTIFICATION</scope>
</reference>
<dbReference type="PRINTS" id="PR00237">
    <property type="entry name" value="GPCRRHODOPSN"/>
</dbReference>
<dbReference type="GO" id="GO:0004930">
    <property type="term" value="F:G protein-coupled receptor activity"/>
    <property type="evidence" value="ECO:0007669"/>
    <property type="project" value="UniProtKB-KW"/>
</dbReference>
<evidence type="ECO:0000313" key="15">
    <source>
        <dbReference type="Proteomes" id="UP000694422"/>
    </source>
</evidence>
<evidence type="ECO:0000256" key="10">
    <source>
        <dbReference type="ARBA" id="ARBA00023224"/>
    </source>
</evidence>
<dbReference type="PRINTS" id="PR00245">
    <property type="entry name" value="OLFACTORYR"/>
</dbReference>
<keyword evidence="6 12" id="KW-1133">Transmembrane helix</keyword>
<keyword evidence="3 12" id="KW-0716">Sensory transduction</keyword>
<keyword evidence="15" id="KW-1185">Reference proteome</keyword>
<evidence type="ECO:0000256" key="4">
    <source>
        <dbReference type="ARBA" id="ARBA00022692"/>
    </source>
</evidence>
<evidence type="ECO:0000256" key="2">
    <source>
        <dbReference type="ARBA" id="ARBA00022475"/>
    </source>
</evidence>
<evidence type="ECO:0000313" key="14">
    <source>
        <dbReference type="Ensembl" id="ENSSDAP00000011790.1"/>
    </source>
</evidence>
<feature type="transmembrane region" description="Helical" evidence="12">
    <location>
        <begin position="269"/>
        <end position="288"/>
    </location>
</feature>
<dbReference type="FunFam" id="1.20.1070.10:FF:000008">
    <property type="entry name" value="Olfactory receptor"/>
    <property type="match status" value="1"/>
</dbReference>
<dbReference type="InterPro" id="IPR000725">
    <property type="entry name" value="Olfact_rcpt"/>
</dbReference>
<dbReference type="PROSITE" id="PS00237">
    <property type="entry name" value="G_PROTEIN_RECEP_F1_1"/>
    <property type="match status" value="1"/>
</dbReference>
<sequence length="312" mass="34613">IGNTSSDFILLGLLGHSRAQQFLFGMVLTIAFTALVGNALMILLIQWDLRLHTPMYFLISQLSLMDAMLVSTTVPKMAADYLTGNKSISPAGCGFQIFFLLTLGGGECFLLSAMSYDRYVAICHPLRYHVLMSHKLCSQLVAGSWLLGGIDGLMQASATLSFPYCHSREIDHFFCEAPSLMRLVCADTTVFEFFMYICCILMLLIPLSLIVASYSLILAAVLRMHSAAARKKAFTTCSSHLAVVGLFYGTLMVIYMRPKSYHSVGHSKVVSVFYTVFTPVLNPLIYSMRNTDVKGAFRNWLGKTHAIKLNHI</sequence>
<reference evidence="14" key="2">
    <citation type="submission" date="2025-09" db="UniProtKB">
        <authorList>
            <consortium name="Ensembl"/>
        </authorList>
    </citation>
    <scope>IDENTIFICATION</scope>
</reference>
<keyword evidence="2 12" id="KW-1003">Cell membrane</keyword>
<proteinExistence type="inferred from homology"/>